<dbReference type="PANTHER" id="PTHR42953">
    <property type="entry name" value="HIGH-AFFINITY ZINC UPTAKE SYSTEM PROTEIN ZNUA-RELATED"/>
    <property type="match status" value="1"/>
</dbReference>
<evidence type="ECO:0000256" key="3">
    <source>
        <dbReference type="ARBA" id="ARBA00022729"/>
    </source>
</evidence>
<comment type="similarity">
    <text evidence="1">Belongs to the bacterial solute-binding protein 9 family.</text>
</comment>
<evidence type="ECO:0000313" key="4">
    <source>
        <dbReference type="EMBL" id="RFU95718.1"/>
    </source>
</evidence>
<keyword evidence="3" id="KW-0732">Signal</keyword>
<keyword evidence="5" id="KW-1185">Reference proteome</keyword>
<sequence>MRASVILLALIITPFVLFGGGNAEQNSKPIVMVSILPHAYFVDQIAGDLVDTAVLVGEGQNPHSYEPSPSQMAQLAKASIWILSGTDFEHALKDKVSNLYPNLTIVDGTEGMVFRSLEEHDHEEEGEEDLIHDLNIDRHTWLGWEQSKVLVHNIADALTTYLGLPEAVVNQRAEQFIAQIDKEFTSLKTGLTDLSGSTVFVYHPSFGYFLDSFALHQEAVETGGKEPTAKDLALLIERAQAAKANVIFVQKQFPAASAEKVAQVVGAHVVALDPLAYDWLGNIRLMGNALLESL</sequence>
<dbReference type="InterPro" id="IPR050492">
    <property type="entry name" value="Bact_metal-bind_prot9"/>
</dbReference>
<dbReference type="OrthoDB" id="9810636at2"/>
<reference evidence="4 5" key="2">
    <citation type="submission" date="2018-09" db="EMBL/GenBank/DDBJ databases">
        <title>Genome of Sphaerochaeta halotolerans strain 4-11.</title>
        <authorList>
            <person name="Nazina T.N."/>
            <person name="Sokolova D.S."/>
        </authorList>
    </citation>
    <scope>NUCLEOTIDE SEQUENCE [LARGE SCALE GENOMIC DNA]</scope>
    <source>
        <strain evidence="4 5">4-11</strain>
    </source>
</reference>
<dbReference type="EMBL" id="QUWK01000003">
    <property type="protein sequence ID" value="RFU95718.1"/>
    <property type="molecule type" value="Genomic_DNA"/>
</dbReference>
<evidence type="ECO:0000313" key="5">
    <source>
        <dbReference type="Proteomes" id="UP000264002"/>
    </source>
</evidence>
<protein>
    <submittedName>
        <fullName evidence="4">Metal ABC transporter substrate-binding protein</fullName>
    </submittedName>
</protein>
<dbReference type="PANTHER" id="PTHR42953:SF3">
    <property type="entry name" value="HIGH-AFFINITY ZINC UPTAKE SYSTEM PROTEIN ZNUA"/>
    <property type="match status" value="1"/>
</dbReference>
<organism evidence="4 5">
    <name type="scientific">Sphaerochaeta halotolerans</name>
    <dbReference type="NCBI Taxonomy" id="2293840"/>
    <lineage>
        <taxon>Bacteria</taxon>
        <taxon>Pseudomonadati</taxon>
        <taxon>Spirochaetota</taxon>
        <taxon>Spirochaetia</taxon>
        <taxon>Spirochaetales</taxon>
        <taxon>Sphaerochaetaceae</taxon>
        <taxon>Sphaerochaeta</taxon>
    </lineage>
</organism>
<dbReference type="GO" id="GO:0030001">
    <property type="term" value="P:metal ion transport"/>
    <property type="evidence" value="ECO:0007669"/>
    <property type="project" value="InterPro"/>
</dbReference>
<keyword evidence="2" id="KW-0813">Transport</keyword>
<evidence type="ECO:0000256" key="1">
    <source>
        <dbReference type="ARBA" id="ARBA00011028"/>
    </source>
</evidence>
<dbReference type="AlphaFoldDB" id="A0A372MK04"/>
<dbReference type="GO" id="GO:0046872">
    <property type="term" value="F:metal ion binding"/>
    <property type="evidence" value="ECO:0007669"/>
    <property type="project" value="InterPro"/>
</dbReference>
<evidence type="ECO:0000256" key="2">
    <source>
        <dbReference type="ARBA" id="ARBA00022448"/>
    </source>
</evidence>
<dbReference type="InterPro" id="IPR006127">
    <property type="entry name" value="ZnuA-like"/>
</dbReference>
<dbReference type="Pfam" id="PF01297">
    <property type="entry name" value="ZnuA"/>
    <property type="match status" value="1"/>
</dbReference>
<reference evidence="5" key="1">
    <citation type="submission" date="2018-08" db="EMBL/GenBank/DDBJ databases">
        <authorList>
            <person name="Grouzdev D.S."/>
            <person name="Krutkina M.S."/>
        </authorList>
    </citation>
    <scope>NUCLEOTIDE SEQUENCE [LARGE SCALE GENOMIC DNA]</scope>
    <source>
        <strain evidence="5">4-11</strain>
    </source>
</reference>
<accession>A0A372MK04</accession>
<dbReference type="Proteomes" id="UP000264002">
    <property type="component" value="Unassembled WGS sequence"/>
</dbReference>
<dbReference type="Gene3D" id="3.40.50.1980">
    <property type="entry name" value="Nitrogenase molybdenum iron protein domain"/>
    <property type="match status" value="2"/>
</dbReference>
<dbReference type="SUPFAM" id="SSF53807">
    <property type="entry name" value="Helical backbone' metal receptor"/>
    <property type="match status" value="1"/>
</dbReference>
<comment type="caution">
    <text evidence="4">The sequence shown here is derived from an EMBL/GenBank/DDBJ whole genome shotgun (WGS) entry which is preliminary data.</text>
</comment>
<proteinExistence type="inferred from homology"/>
<name>A0A372MK04_9SPIR</name>
<gene>
    <name evidence="4" type="ORF">DYP60_03600</name>
</gene>